<feature type="binding site" evidence="13">
    <location>
        <position position="236"/>
    </location>
    <ligand>
        <name>Zn(2+)</name>
        <dbReference type="ChEBI" id="CHEBI:29105"/>
    </ligand>
</feature>
<dbReference type="Proteomes" id="UP000229674">
    <property type="component" value="Unassembled WGS sequence"/>
</dbReference>
<evidence type="ECO:0000259" key="14">
    <source>
        <dbReference type="Pfam" id="PF01406"/>
    </source>
</evidence>
<evidence type="ECO:0000256" key="10">
    <source>
        <dbReference type="ARBA" id="ARBA00022917"/>
    </source>
</evidence>
<evidence type="ECO:0000256" key="2">
    <source>
        <dbReference type="ARBA" id="ARBA00005594"/>
    </source>
</evidence>
<dbReference type="InterPro" id="IPR015273">
    <property type="entry name" value="Cys-tRNA-synt_Ia_DALR"/>
</dbReference>
<organism evidence="16 17">
    <name type="scientific">Candidatus Colwellbacteria bacterium CG_4_9_14_0_2_um_filter_50_12</name>
    <dbReference type="NCBI Taxonomy" id="1974538"/>
    <lineage>
        <taxon>Bacteria</taxon>
        <taxon>Candidatus Colwelliibacteriota</taxon>
    </lineage>
</organism>
<evidence type="ECO:0000256" key="4">
    <source>
        <dbReference type="ARBA" id="ARBA00022490"/>
    </source>
</evidence>
<keyword evidence="6 13" id="KW-0479">Metal-binding</keyword>
<feature type="binding site" evidence="13">
    <location>
        <position position="211"/>
    </location>
    <ligand>
        <name>Zn(2+)</name>
        <dbReference type="ChEBI" id="CHEBI:29105"/>
    </ligand>
</feature>
<keyword evidence="7 13" id="KW-0547">Nucleotide-binding</keyword>
<dbReference type="PRINTS" id="PR00983">
    <property type="entry name" value="TRNASYNTHCYS"/>
</dbReference>
<reference evidence="17" key="1">
    <citation type="submission" date="2017-09" db="EMBL/GenBank/DDBJ databases">
        <title>Depth-based differentiation of microbial function through sediment-hosted aquifers and enrichment of novel symbionts in the deep terrestrial subsurface.</title>
        <authorList>
            <person name="Probst A.J."/>
            <person name="Ladd B."/>
            <person name="Jarett J.K."/>
            <person name="Geller-Mcgrath D.E."/>
            <person name="Sieber C.M.K."/>
            <person name="Emerson J.B."/>
            <person name="Anantharaman K."/>
            <person name="Thomas B.C."/>
            <person name="Malmstrom R."/>
            <person name="Stieglmeier M."/>
            <person name="Klingl A."/>
            <person name="Woyke T."/>
            <person name="Ryan C.M."/>
            <person name="Banfield J.F."/>
        </authorList>
    </citation>
    <scope>NUCLEOTIDE SEQUENCE [LARGE SCALE GENOMIC DNA]</scope>
</reference>
<dbReference type="Gene3D" id="1.20.120.1910">
    <property type="entry name" value="Cysteine-tRNA ligase, C-terminal anti-codon recognition domain"/>
    <property type="match status" value="1"/>
</dbReference>
<evidence type="ECO:0000256" key="1">
    <source>
        <dbReference type="ARBA" id="ARBA00004496"/>
    </source>
</evidence>
<dbReference type="FunFam" id="3.40.50.620:FF:000130">
    <property type="entry name" value="Cysteine--tRNA ligase"/>
    <property type="match status" value="1"/>
</dbReference>
<evidence type="ECO:0000313" key="16">
    <source>
        <dbReference type="EMBL" id="PJC65447.1"/>
    </source>
</evidence>
<evidence type="ECO:0000256" key="8">
    <source>
        <dbReference type="ARBA" id="ARBA00022833"/>
    </source>
</evidence>
<feature type="short sequence motif" description="'HIGH' region" evidence="13">
    <location>
        <begin position="31"/>
        <end position="41"/>
    </location>
</feature>
<dbReference type="NCBIfam" id="TIGR00435">
    <property type="entry name" value="cysS"/>
    <property type="match status" value="1"/>
</dbReference>
<keyword evidence="11 13" id="KW-0030">Aminoacyl-tRNA synthetase</keyword>
<evidence type="ECO:0000256" key="9">
    <source>
        <dbReference type="ARBA" id="ARBA00022840"/>
    </source>
</evidence>
<feature type="binding site" evidence="13">
    <location>
        <position position="240"/>
    </location>
    <ligand>
        <name>Zn(2+)</name>
        <dbReference type="ChEBI" id="CHEBI:29105"/>
    </ligand>
</feature>
<dbReference type="SUPFAM" id="SSF47323">
    <property type="entry name" value="Anticodon-binding domain of a subclass of class I aminoacyl-tRNA synthetases"/>
    <property type="match status" value="1"/>
</dbReference>
<feature type="short sequence motif" description="'KMSKS' region" evidence="13">
    <location>
        <begin position="268"/>
        <end position="272"/>
    </location>
</feature>
<keyword evidence="5 13" id="KW-0436">Ligase</keyword>
<dbReference type="InterPro" id="IPR014729">
    <property type="entry name" value="Rossmann-like_a/b/a_fold"/>
</dbReference>
<sequence>MMLNLYNTLSRKKEKFRPLKGKTARIYTCGPTVYDYAHVGNLRTYIFEDVLRRTLEADGYKIKQVMNITDVDDKIIKKALSEQKTISAVTKPYTKLFFGDLKKLNIEKAEYYTPATDYIKEMISLVKKLIAKGFAYEGEDKSIYFDISKFKNYGRLSGLDKRQLKLGARVSADEYNKENARDFVLWKARKPGEPSWPSPWGPGRPGWHIECSVMSMKYLGETIDIHTGGVDLIFPHHENEIAQSEAATGKKFVRYWVHNEHLLVEGEKMSKSLHNIYTLRDLDNKGIEPLAFRYLVLTSHYRSKLNFTWESIAASKNALNSLREFLRYPDNKVNSKLPITAMKEYEKRFLAALNDDLNTPHALALVWRVIKDSKLPFKAKKRIILSFDKVLGLGLASIKPLEVPAKIKKLVTEREKFRTYKQFVKADLLRRQIELLGYKLEDTANGPIVSKTLNPKP</sequence>
<dbReference type="PANTHER" id="PTHR10890">
    <property type="entry name" value="CYSTEINYL-TRNA SYNTHETASE"/>
    <property type="match status" value="1"/>
</dbReference>
<dbReference type="GO" id="GO:0005524">
    <property type="term" value="F:ATP binding"/>
    <property type="evidence" value="ECO:0007669"/>
    <property type="project" value="UniProtKB-UniRule"/>
</dbReference>
<evidence type="ECO:0000256" key="13">
    <source>
        <dbReference type="HAMAP-Rule" id="MF_00041"/>
    </source>
</evidence>
<dbReference type="CDD" id="cd00672">
    <property type="entry name" value="CysRS_core"/>
    <property type="match status" value="1"/>
</dbReference>
<keyword evidence="8 13" id="KW-0862">Zinc</keyword>
<keyword evidence="4 13" id="KW-0963">Cytoplasm</keyword>
<dbReference type="HAMAP" id="MF_00041">
    <property type="entry name" value="Cys_tRNA_synth"/>
    <property type="match status" value="1"/>
</dbReference>
<evidence type="ECO:0000256" key="7">
    <source>
        <dbReference type="ARBA" id="ARBA00022741"/>
    </source>
</evidence>
<dbReference type="EMBL" id="PFQX01000025">
    <property type="protein sequence ID" value="PJC65447.1"/>
    <property type="molecule type" value="Genomic_DNA"/>
</dbReference>
<dbReference type="EC" id="6.1.1.16" evidence="13"/>
<dbReference type="GO" id="GO:0006423">
    <property type="term" value="P:cysteinyl-tRNA aminoacylation"/>
    <property type="evidence" value="ECO:0007669"/>
    <property type="project" value="UniProtKB-UniRule"/>
</dbReference>
<gene>
    <name evidence="13" type="primary">cysS</name>
    <name evidence="16" type="ORF">CO020_00595</name>
</gene>
<dbReference type="PANTHER" id="PTHR10890:SF3">
    <property type="entry name" value="CYSTEINE--TRNA LIGASE, CYTOPLASMIC"/>
    <property type="match status" value="1"/>
</dbReference>
<evidence type="ECO:0000256" key="12">
    <source>
        <dbReference type="ARBA" id="ARBA00047398"/>
    </source>
</evidence>
<keyword evidence="10 13" id="KW-0648">Protein biosynthesis</keyword>
<comment type="subunit">
    <text evidence="3 13">Monomer.</text>
</comment>
<evidence type="ECO:0000256" key="5">
    <source>
        <dbReference type="ARBA" id="ARBA00022598"/>
    </source>
</evidence>
<accession>A0A2M8G1B8</accession>
<comment type="cofactor">
    <cofactor evidence="13">
        <name>Zn(2+)</name>
        <dbReference type="ChEBI" id="CHEBI:29105"/>
    </cofactor>
    <text evidence="13">Binds 1 zinc ion per subunit.</text>
</comment>
<evidence type="ECO:0000313" key="17">
    <source>
        <dbReference type="Proteomes" id="UP000229674"/>
    </source>
</evidence>
<comment type="catalytic activity">
    <reaction evidence="12 13">
        <text>tRNA(Cys) + L-cysteine + ATP = L-cysteinyl-tRNA(Cys) + AMP + diphosphate</text>
        <dbReference type="Rhea" id="RHEA:17773"/>
        <dbReference type="Rhea" id="RHEA-COMP:9661"/>
        <dbReference type="Rhea" id="RHEA-COMP:9679"/>
        <dbReference type="ChEBI" id="CHEBI:30616"/>
        <dbReference type="ChEBI" id="CHEBI:33019"/>
        <dbReference type="ChEBI" id="CHEBI:35235"/>
        <dbReference type="ChEBI" id="CHEBI:78442"/>
        <dbReference type="ChEBI" id="CHEBI:78517"/>
        <dbReference type="ChEBI" id="CHEBI:456215"/>
        <dbReference type="EC" id="6.1.1.16"/>
    </reaction>
</comment>
<comment type="subcellular location">
    <subcellularLocation>
        <location evidence="1 13">Cytoplasm</location>
    </subcellularLocation>
</comment>
<feature type="binding site" evidence="13">
    <location>
        <position position="29"/>
    </location>
    <ligand>
        <name>Zn(2+)</name>
        <dbReference type="ChEBI" id="CHEBI:29105"/>
    </ligand>
</feature>
<dbReference type="GO" id="GO:0005829">
    <property type="term" value="C:cytosol"/>
    <property type="evidence" value="ECO:0007669"/>
    <property type="project" value="TreeGrafter"/>
</dbReference>
<dbReference type="GO" id="GO:0008270">
    <property type="term" value="F:zinc ion binding"/>
    <property type="evidence" value="ECO:0007669"/>
    <property type="project" value="UniProtKB-UniRule"/>
</dbReference>
<dbReference type="InterPro" id="IPR024909">
    <property type="entry name" value="Cys-tRNA/MSH_ligase"/>
</dbReference>
<dbReference type="Gene3D" id="3.40.50.620">
    <property type="entry name" value="HUPs"/>
    <property type="match status" value="1"/>
</dbReference>
<evidence type="ECO:0000259" key="15">
    <source>
        <dbReference type="Pfam" id="PF09190"/>
    </source>
</evidence>
<proteinExistence type="inferred from homology"/>
<feature type="domain" description="Cysteinyl-tRNA synthetase class Ia DALR" evidence="15">
    <location>
        <begin position="348"/>
        <end position="372"/>
    </location>
</feature>
<feature type="binding site" evidence="13">
    <location>
        <position position="271"/>
    </location>
    <ligand>
        <name>ATP</name>
        <dbReference type="ChEBI" id="CHEBI:30616"/>
    </ligand>
</feature>
<dbReference type="Pfam" id="PF09190">
    <property type="entry name" value="DALR_2"/>
    <property type="match status" value="1"/>
</dbReference>
<dbReference type="InterPro" id="IPR015803">
    <property type="entry name" value="Cys-tRNA-ligase"/>
</dbReference>
<dbReference type="InterPro" id="IPR009080">
    <property type="entry name" value="tRNAsynth_Ia_anticodon-bd"/>
</dbReference>
<name>A0A2M8G1B8_9BACT</name>
<dbReference type="GO" id="GO:0004817">
    <property type="term" value="F:cysteine-tRNA ligase activity"/>
    <property type="evidence" value="ECO:0007669"/>
    <property type="project" value="UniProtKB-UniRule"/>
</dbReference>
<protein>
    <recommendedName>
        <fullName evidence="13">Cysteine--tRNA ligase</fullName>
        <ecNumber evidence="13">6.1.1.16</ecNumber>
    </recommendedName>
    <alternativeName>
        <fullName evidence="13">Cysteinyl-tRNA synthetase</fullName>
        <shortName evidence="13">CysRS</shortName>
    </alternativeName>
</protein>
<evidence type="ECO:0000256" key="3">
    <source>
        <dbReference type="ARBA" id="ARBA00011245"/>
    </source>
</evidence>
<comment type="similarity">
    <text evidence="2 13">Belongs to the class-I aminoacyl-tRNA synthetase family.</text>
</comment>
<comment type="caution">
    <text evidence="16">The sequence shown here is derived from an EMBL/GenBank/DDBJ whole genome shotgun (WGS) entry which is preliminary data.</text>
</comment>
<dbReference type="SUPFAM" id="SSF52374">
    <property type="entry name" value="Nucleotidylyl transferase"/>
    <property type="match status" value="1"/>
</dbReference>
<dbReference type="InterPro" id="IPR032678">
    <property type="entry name" value="tRNA-synt_1_cat_dom"/>
</dbReference>
<dbReference type="Pfam" id="PF01406">
    <property type="entry name" value="tRNA-synt_1e"/>
    <property type="match status" value="1"/>
</dbReference>
<evidence type="ECO:0000256" key="6">
    <source>
        <dbReference type="ARBA" id="ARBA00022723"/>
    </source>
</evidence>
<dbReference type="AlphaFoldDB" id="A0A2M8G1B8"/>
<feature type="domain" description="tRNA synthetases class I catalytic" evidence="14">
    <location>
        <begin position="16"/>
        <end position="316"/>
    </location>
</feature>
<keyword evidence="9 13" id="KW-0067">ATP-binding</keyword>
<evidence type="ECO:0000256" key="11">
    <source>
        <dbReference type="ARBA" id="ARBA00023146"/>
    </source>
</evidence>